<dbReference type="FunFam" id="3.30.40.10:FF:000037">
    <property type="entry name" value="Cdk-activating kinase assembly factor MAT1, centre"/>
    <property type="match status" value="1"/>
</dbReference>
<comment type="caution">
    <text evidence="13">The sequence shown here is derived from an EMBL/GenBank/DDBJ whole genome shotgun (WGS) entry which is preliminary data.</text>
</comment>
<evidence type="ECO:0000256" key="3">
    <source>
        <dbReference type="ARBA" id="ARBA00022723"/>
    </source>
</evidence>
<keyword evidence="4 9" id="KW-0863">Zinc-finger</keyword>
<organism evidence="13 14">
    <name type="scientific">Puccinia striiformis f. sp. tritici PST-78</name>
    <dbReference type="NCBI Taxonomy" id="1165861"/>
    <lineage>
        <taxon>Eukaryota</taxon>
        <taxon>Fungi</taxon>
        <taxon>Dikarya</taxon>
        <taxon>Basidiomycota</taxon>
        <taxon>Pucciniomycotina</taxon>
        <taxon>Pucciniomycetes</taxon>
        <taxon>Pucciniales</taxon>
        <taxon>Pucciniaceae</taxon>
        <taxon>Puccinia</taxon>
    </lineage>
</organism>
<dbReference type="PANTHER" id="PTHR12683">
    <property type="entry name" value="CDK-ACTIVATING KINASE ASSEMBLY FACTOR MAT1"/>
    <property type="match status" value="1"/>
</dbReference>
<evidence type="ECO:0000256" key="7">
    <source>
        <dbReference type="ARBA" id="ARBA00029873"/>
    </source>
</evidence>
<dbReference type="InterPro" id="IPR017907">
    <property type="entry name" value="Znf_RING_CS"/>
</dbReference>
<dbReference type="CDD" id="cd16573">
    <property type="entry name" value="RING-HC_TFB3-like"/>
    <property type="match status" value="1"/>
</dbReference>
<comment type="subcellular location">
    <subcellularLocation>
        <location evidence="1">Nucleus</location>
    </subcellularLocation>
</comment>
<dbReference type="InterPro" id="IPR004575">
    <property type="entry name" value="MAT1/Tfb3"/>
</dbReference>
<evidence type="ECO:0000313" key="14">
    <source>
        <dbReference type="Proteomes" id="UP000054564"/>
    </source>
</evidence>
<dbReference type="OrthoDB" id="5963at2759"/>
<dbReference type="InterPro" id="IPR015877">
    <property type="entry name" value="MAT1_centre"/>
</dbReference>
<dbReference type="SMART" id="SM00184">
    <property type="entry name" value="RING"/>
    <property type="match status" value="1"/>
</dbReference>
<sequence>MEEYQPNLKFHKKLLPKTMSNRKPAGAQSSKLGKKLPSRNTTQNQGEILGTSNNNNNSFSNSIHNKAVTGPSNLQRDQAGRIVEFFCQSDVCPVCKSDRYLNPDLRLLVSKCYHKMCESCIERIFSLGPEPCPICGQILRKASFAPQTFENLAVEKEVVIRKRISKYFNKRPEDFATLDAYNNYLEEVEDITFNLINGVDVAETEAKIKQFQNENQELIAQNAVHEARQVELNKRQEEATRKEREERKAELLRLEEEARREEEEIKRATIHSLETSNVNGEELVARQRAVAQKRATARALASDLATKTSTKKGSMGLDRNSNEFENQINRPDIEGEINQWDDYSSMFDLRKLDQNLHPGYIDHDSMRFILADHALALVGGFEIESVWERQLRSALMGLFVPPPQPDSINQTTSDDLSLIS</sequence>
<dbReference type="GO" id="GO:0006289">
    <property type="term" value="P:nucleotide-excision repair"/>
    <property type="evidence" value="ECO:0007669"/>
    <property type="project" value="InterPro"/>
</dbReference>
<keyword evidence="10" id="KW-0175">Coiled coil</keyword>
<evidence type="ECO:0000256" key="2">
    <source>
        <dbReference type="ARBA" id="ARBA00022257"/>
    </source>
</evidence>
<dbReference type="GO" id="GO:0070985">
    <property type="term" value="C:transcription factor TFIIK complex"/>
    <property type="evidence" value="ECO:0007669"/>
    <property type="project" value="UniProtKB-ARBA"/>
</dbReference>
<reference evidence="14" key="1">
    <citation type="submission" date="2014-03" db="EMBL/GenBank/DDBJ databases">
        <title>The Genome Sequence of Puccinia striiformis f. sp. tritici PST-78.</title>
        <authorList>
            <consortium name="The Broad Institute Genome Sequencing Platform"/>
            <person name="Cuomo C."/>
            <person name="Hulbert S."/>
            <person name="Chen X."/>
            <person name="Walker B."/>
            <person name="Young S.K."/>
            <person name="Zeng Q."/>
            <person name="Gargeya S."/>
            <person name="Fitzgerald M."/>
            <person name="Haas B."/>
            <person name="Abouelleil A."/>
            <person name="Alvarado L."/>
            <person name="Arachchi H.M."/>
            <person name="Berlin A.M."/>
            <person name="Chapman S.B."/>
            <person name="Goldberg J."/>
            <person name="Griggs A."/>
            <person name="Gujja S."/>
            <person name="Hansen M."/>
            <person name="Howarth C."/>
            <person name="Imamovic A."/>
            <person name="Larimer J."/>
            <person name="McCowan C."/>
            <person name="Montmayeur A."/>
            <person name="Murphy C."/>
            <person name="Neiman D."/>
            <person name="Pearson M."/>
            <person name="Priest M."/>
            <person name="Roberts A."/>
            <person name="Saif S."/>
            <person name="Shea T."/>
            <person name="Sisk P."/>
            <person name="Sykes S."/>
            <person name="Wortman J."/>
            <person name="Nusbaum C."/>
            <person name="Birren B."/>
        </authorList>
    </citation>
    <scope>NUCLEOTIDE SEQUENCE [LARGE SCALE GENOMIC DNA]</scope>
    <source>
        <strain evidence="14">race PST-78</strain>
    </source>
</reference>
<dbReference type="Gene3D" id="3.30.40.10">
    <property type="entry name" value="Zinc/RING finger domain, C3HC4 (zinc finger)"/>
    <property type="match status" value="1"/>
</dbReference>
<proteinExistence type="predicted"/>
<dbReference type="STRING" id="1165861.A0A0L0W4L4"/>
<evidence type="ECO:0000259" key="12">
    <source>
        <dbReference type="PROSITE" id="PS50089"/>
    </source>
</evidence>
<dbReference type="PROSITE" id="PS00518">
    <property type="entry name" value="ZF_RING_1"/>
    <property type="match status" value="1"/>
</dbReference>
<evidence type="ECO:0000256" key="8">
    <source>
        <dbReference type="ARBA" id="ARBA00033277"/>
    </source>
</evidence>
<accession>A0A0L0W4L4</accession>
<dbReference type="GO" id="GO:0006357">
    <property type="term" value="P:regulation of transcription by RNA polymerase II"/>
    <property type="evidence" value="ECO:0007669"/>
    <property type="project" value="TreeGrafter"/>
</dbReference>
<dbReference type="Pfam" id="PF06391">
    <property type="entry name" value="MAT1"/>
    <property type="match status" value="1"/>
</dbReference>
<dbReference type="Pfam" id="PF17121">
    <property type="entry name" value="zf-C3HC4_5"/>
    <property type="match status" value="1"/>
</dbReference>
<keyword evidence="6" id="KW-0539">Nucleus</keyword>
<dbReference type="InterPro" id="IPR001841">
    <property type="entry name" value="Znf_RING"/>
</dbReference>
<dbReference type="GO" id="GO:0061575">
    <property type="term" value="F:cyclin-dependent protein serine/threonine kinase activator activity"/>
    <property type="evidence" value="ECO:0007669"/>
    <property type="project" value="InterPro"/>
</dbReference>
<evidence type="ECO:0000256" key="9">
    <source>
        <dbReference type="PROSITE-ProRule" id="PRU00175"/>
    </source>
</evidence>
<evidence type="ECO:0000256" key="1">
    <source>
        <dbReference type="ARBA" id="ARBA00004123"/>
    </source>
</evidence>
<evidence type="ECO:0000256" key="5">
    <source>
        <dbReference type="ARBA" id="ARBA00022833"/>
    </source>
</evidence>
<feature type="compositionally biased region" description="Polar residues" evidence="11">
    <location>
        <begin position="406"/>
        <end position="420"/>
    </location>
</feature>
<protein>
    <recommendedName>
        <fullName evidence="2">RNA polymerase II transcription factor B subunit 3</fullName>
    </recommendedName>
    <alternativeName>
        <fullName evidence="8">RNA polymerase II transcription factor B 38 kDa subunit</fullName>
    </alternativeName>
    <alternativeName>
        <fullName evidence="7">RNA polymerase II transcription factor B p38 subunit</fullName>
    </alternativeName>
</protein>
<dbReference type="Proteomes" id="UP000054564">
    <property type="component" value="Unassembled WGS sequence"/>
</dbReference>
<feature type="region of interest" description="Disordered" evidence="11">
    <location>
        <begin position="1"/>
        <end position="71"/>
    </location>
</feature>
<evidence type="ECO:0000313" key="13">
    <source>
        <dbReference type="EMBL" id="KNF06397.1"/>
    </source>
</evidence>
<gene>
    <name evidence="13" type="ORF">PSTG_00280</name>
</gene>
<name>A0A0L0W4L4_9BASI</name>
<feature type="domain" description="RING-type" evidence="12">
    <location>
        <begin position="92"/>
        <end position="135"/>
    </location>
</feature>
<dbReference type="GO" id="GO:0008270">
    <property type="term" value="F:zinc ion binding"/>
    <property type="evidence" value="ECO:0007669"/>
    <property type="project" value="UniProtKB-KW"/>
</dbReference>
<feature type="coiled-coil region" evidence="10">
    <location>
        <begin position="201"/>
        <end position="271"/>
    </location>
</feature>
<evidence type="ECO:0000256" key="4">
    <source>
        <dbReference type="ARBA" id="ARBA00022771"/>
    </source>
</evidence>
<dbReference type="EMBL" id="AJIL01000003">
    <property type="protein sequence ID" value="KNF06397.1"/>
    <property type="molecule type" value="Genomic_DNA"/>
</dbReference>
<dbReference type="NCBIfam" id="TIGR00570">
    <property type="entry name" value="cdk7"/>
    <property type="match status" value="1"/>
</dbReference>
<feature type="region of interest" description="Disordered" evidence="11">
    <location>
        <begin position="400"/>
        <end position="420"/>
    </location>
</feature>
<dbReference type="InterPro" id="IPR013083">
    <property type="entry name" value="Znf_RING/FYVE/PHD"/>
</dbReference>
<dbReference type="SUPFAM" id="SSF57850">
    <property type="entry name" value="RING/U-box"/>
    <property type="match status" value="1"/>
</dbReference>
<dbReference type="AlphaFoldDB" id="A0A0L0W4L4"/>
<keyword evidence="5" id="KW-0862">Zinc</keyword>
<evidence type="ECO:0000256" key="11">
    <source>
        <dbReference type="SAM" id="MobiDB-lite"/>
    </source>
</evidence>
<dbReference type="PANTHER" id="PTHR12683:SF13">
    <property type="entry name" value="CDK-ACTIVATING KINASE ASSEMBLY FACTOR MAT1"/>
    <property type="match status" value="1"/>
</dbReference>
<feature type="compositionally biased region" description="Low complexity" evidence="11">
    <location>
        <begin position="52"/>
        <end position="62"/>
    </location>
</feature>
<evidence type="ECO:0000256" key="10">
    <source>
        <dbReference type="SAM" id="Coils"/>
    </source>
</evidence>
<evidence type="ECO:0000256" key="6">
    <source>
        <dbReference type="ARBA" id="ARBA00023242"/>
    </source>
</evidence>
<keyword evidence="3" id="KW-0479">Metal-binding</keyword>
<keyword evidence="14" id="KW-1185">Reference proteome</keyword>
<dbReference type="PROSITE" id="PS50089">
    <property type="entry name" value="ZF_RING_2"/>
    <property type="match status" value="1"/>
</dbReference>